<dbReference type="NCBIfam" id="TIGR01525">
    <property type="entry name" value="ATPase-IB_hvy"/>
    <property type="match status" value="1"/>
</dbReference>
<dbReference type="InterPro" id="IPR018303">
    <property type="entry name" value="ATPase_P-typ_P_site"/>
</dbReference>
<evidence type="ECO:0000256" key="8">
    <source>
        <dbReference type="ARBA" id="ARBA00022692"/>
    </source>
</evidence>
<dbReference type="GO" id="GO:0140581">
    <property type="term" value="F:P-type monovalent copper transporter activity"/>
    <property type="evidence" value="ECO:0007669"/>
    <property type="project" value="UniProtKB-EC"/>
</dbReference>
<evidence type="ECO:0000256" key="7">
    <source>
        <dbReference type="ARBA" id="ARBA00022553"/>
    </source>
</evidence>
<dbReference type="SFLD" id="SFLDS00003">
    <property type="entry name" value="Haloacid_Dehalogenase"/>
    <property type="match status" value="1"/>
</dbReference>
<evidence type="ECO:0000256" key="1">
    <source>
        <dbReference type="ARBA" id="ARBA00004651"/>
    </source>
</evidence>
<dbReference type="GO" id="GO:0055070">
    <property type="term" value="P:copper ion homeostasis"/>
    <property type="evidence" value="ECO:0007669"/>
    <property type="project" value="TreeGrafter"/>
</dbReference>
<feature type="transmembrane region" description="Helical" evidence="24">
    <location>
        <begin position="194"/>
        <end position="212"/>
    </location>
</feature>
<comment type="function">
    <text evidence="23">Involved in copper export.</text>
</comment>
<evidence type="ECO:0000256" key="18">
    <source>
        <dbReference type="ARBA" id="ARBA00023065"/>
    </source>
</evidence>
<dbReference type="PRINTS" id="PR00941">
    <property type="entry name" value="CDATPASE"/>
</dbReference>
<dbReference type="GO" id="GO:0005524">
    <property type="term" value="F:ATP binding"/>
    <property type="evidence" value="ECO:0007669"/>
    <property type="project" value="UniProtKB-UniRule"/>
</dbReference>
<keyword evidence="7" id="KW-0597">Phosphoprotein</keyword>
<dbReference type="InterPro" id="IPR008250">
    <property type="entry name" value="ATPase_P-typ_transduc_dom_A_sf"/>
</dbReference>
<dbReference type="AlphaFoldDB" id="A0A1S2LN10"/>
<name>A0A1S2LN10_9BACI</name>
<proteinExistence type="inferred from homology"/>
<dbReference type="FunFam" id="2.70.150.10:FF:000002">
    <property type="entry name" value="Copper-transporting ATPase 1, putative"/>
    <property type="match status" value="1"/>
</dbReference>
<keyword evidence="8 24" id="KW-0812">Transmembrane</keyword>
<dbReference type="NCBIfam" id="TIGR01494">
    <property type="entry name" value="ATPase_P-type"/>
    <property type="match status" value="1"/>
</dbReference>
<dbReference type="FunFam" id="3.30.70.100:FF:000005">
    <property type="entry name" value="Copper-exporting P-type ATPase A"/>
    <property type="match status" value="2"/>
</dbReference>
<feature type="domain" description="HMA" evidence="25">
    <location>
        <begin position="72"/>
        <end position="138"/>
    </location>
</feature>
<dbReference type="InterPro" id="IPR006122">
    <property type="entry name" value="HMA_Cu_ion-bd"/>
</dbReference>
<keyword evidence="17" id="KW-0186">Copper</keyword>
<evidence type="ECO:0000256" key="21">
    <source>
        <dbReference type="ARBA" id="ARBA00033239"/>
    </source>
</evidence>
<keyword evidence="11 24" id="KW-0547">Nucleotide-binding</keyword>
<dbReference type="InterPro" id="IPR023298">
    <property type="entry name" value="ATPase_P-typ_TM_dom_sf"/>
</dbReference>
<evidence type="ECO:0000259" key="25">
    <source>
        <dbReference type="PROSITE" id="PS50846"/>
    </source>
</evidence>
<feature type="transmembrane region" description="Helical" evidence="24">
    <location>
        <begin position="407"/>
        <end position="428"/>
    </location>
</feature>
<keyword evidence="12" id="KW-0187">Copper transport</keyword>
<evidence type="ECO:0000256" key="20">
    <source>
        <dbReference type="ARBA" id="ARBA00029719"/>
    </source>
</evidence>
<dbReference type="Gene3D" id="2.70.150.10">
    <property type="entry name" value="Calcium-transporting ATPase, cytoplasmic transduction domain A"/>
    <property type="match status" value="1"/>
</dbReference>
<dbReference type="NCBIfam" id="TIGR00003">
    <property type="entry name" value="copper ion binding protein"/>
    <property type="match status" value="1"/>
</dbReference>
<evidence type="ECO:0000256" key="16">
    <source>
        <dbReference type="ARBA" id="ARBA00022989"/>
    </source>
</evidence>
<evidence type="ECO:0000256" key="3">
    <source>
        <dbReference type="ARBA" id="ARBA00012517"/>
    </source>
</evidence>
<feature type="domain" description="HMA" evidence="25">
    <location>
        <begin position="5"/>
        <end position="70"/>
    </location>
</feature>
<comment type="subcellular location">
    <subcellularLocation>
        <location evidence="1">Cell membrane</location>
        <topology evidence="1">Multi-pass membrane protein</topology>
    </subcellularLocation>
</comment>
<dbReference type="GO" id="GO:0016887">
    <property type="term" value="F:ATP hydrolysis activity"/>
    <property type="evidence" value="ECO:0007669"/>
    <property type="project" value="InterPro"/>
</dbReference>
<accession>A0A1S2LN10</accession>
<evidence type="ECO:0000256" key="24">
    <source>
        <dbReference type="RuleBase" id="RU362081"/>
    </source>
</evidence>
<dbReference type="Gene3D" id="3.30.70.100">
    <property type="match status" value="2"/>
</dbReference>
<evidence type="ECO:0000313" key="26">
    <source>
        <dbReference type="EMBL" id="OIJ13067.1"/>
    </source>
</evidence>
<dbReference type="SUPFAM" id="SSF81653">
    <property type="entry name" value="Calcium ATPase, transduction domain A"/>
    <property type="match status" value="1"/>
</dbReference>
<feature type="transmembrane region" description="Helical" evidence="24">
    <location>
        <begin position="252"/>
        <end position="270"/>
    </location>
</feature>
<dbReference type="PANTHER" id="PTHR43520">
    <property type="entry name" value="ATP7, ISOFORM B"/>
    <property type="match status" value="1"/>
</dbReference>
<keyword evidence="27" id="KW-1185">Reference proteome</keyword>
<evidence type="ECO:0000313" key="27">
    <source>
        <dbReference type="Proteomes" id="UP000179524"/>
    </source>
</evidence>
<dbReference type="FunFam" id="3.40.50.1000:FF:000144">
    <property type="entry name" value="copper-transporting ATPase 1 isoform X2"/>
    <property type="match status" value="1"/>
</dbReference>
<dbReference type="SUPFAM" id="SSF56784">
    <property type="entry name" value="HAD-like"/>
    <property type="match status" value="1"/>
</dbReference>
<dbReference type="CDD" id="cd02094">
    <property type="entry name" value="P-type_ATPase_Cu-like"/>
    <property type="match status" value="1"/>
</dbReference>
<dbReference type="EC" id="7.2.2.8" evidence="3"/>
<keyword evidence="18" id="KW-0406">Ion transport</keyword>
<dbReference type="GO" id="GO:0005886">
    <property type="term" value="C:plasma membrane"/>
    <property type="evidence" value="ECO:0007669"/>
    <property type="project" value="UniProtKB-SubCell"/>
</dbReference>
<evidence type="ECO:0000256" key="12">
    <source>
        <dbReference type="ARBA" id="ARBA00022796"/>
    </source>
</evidence>
<dbReference type="InterPro" id="IPR001757">
    <property type="entry name" value="P_typ_ATPase"/>
</dbReference>
<feature type="transmembrane region" description="Helical" evidence="24">
    <location>
        <begin position="434"/>
        <end position="454"/>
    </location>
</feature>
<dbReference type="PANTHER" id="PTHR43520:SF8">
    <property type="entry name" value="P-TYPE CU(+) TRANSPORTER"/>
    <property type="match status" value="1"/>
</dbReference>
<evidence type="ECO:0000256" key="11">
    <source>
        <dbReference type="ARBA" id="ARBA00022741"/>
    </source>
</evidence>
<evidence type="ECO:0000256" key="6">
    <source>
        <dbReference type="ARBA" id="ARBA00022475"/>
    </source>
</evidence>
<keyword evidence="19 24" id="KW-0472">Membrane</keyword>
<comment type="similarity">
    <text evidence="2 24">Belongs to the cation transport ATPase (P-type) (TC 3.A.3) family. Type IB subfamily.</text>
</comment>
<evidence type="ECO:0000256" key="5">
    <source>
        <dbReference type="ARBA" id="ARBA00022448"/>
    </source>
</evidence>
<sequence>MGERNNIHLKIEGMTCAACSSRIEKVLNKQESITASVNLAMETATISYNSDEITLNNIEEKIEKLGFSVKHSKLDLDIKGMTCAACSARIEKVVNKLEGVTEATVNLPLERGTVAYLDGVITEEEILNRIERIGFKASVRRETAERKNSKDQEVSRQKRMFMIALIFSVPLFLTMVDHFSPESMILPHWLMNGYLQWALATPVQFYAGLQFYRGAFKSLRGGSANMDVLVAMGTSAAYFYSVWLVFQGEVYLFFETSAVIITLILLGKLLEARAKGRTSEAIKKLMGLQAKKAIVIRNEEELEIAIEDVIIGDIVVVKPGEKIPVDGIVVEGFTSIDESMLTGESIPVDKGINDEVIGATINKHGSFKFKTTKVGKETTLAQIIKVVEEAQGSKAPIQRLVDIISGYFVPGAVLIAIISFFSWFFIIGSSFQEALINFTAVLVIACPCALGLATPTSIMVGTGRGAENGILYKGGEHLERAHKTDTVVLDKTGTITKGEPELTDIFTTEGWVRSKLLHLVASIEKGSEHPLGQAIVKAAKEKNISFDPVEHFEAIPGHGIKATFKGEEVLIGTRKLLLDNQVNFEILEQEMISLESNGKTAMLVSVSGRAVGVIAVADNVKESSKEAVDQLKEMGYTVIMLTGDNKRTAHAIAKQIGIDHVFSEVLPEEKAFKIKELKDTGKKVIMVGDGINDAPALVLADIGMAIGTGTDVAMEASDITLMRGDLRSIPEAIKLSRATMKNIKQNLFWAFVYNSIGLPIAAVGLLAPWIAGAAMAFSSVSVVSNSLRLKRVKFK</sequence>
<evidence type="ECO:0000256" key="17">
    <source>
        <dbReference type="ARBA" id="ARBA00023008"/>
    </source>
</evidence>
<dbReference type="PROSITE" id="PS01047">
    <property type="entry name" value="HMA_1"/>
    <property type="match status" value="2"/>
</dbReference>
<dbReference type="EMBL" id="MLQR01000029">
    <property type="protein sequence ID" value="OIJ13067.1"/>
    <property type="molecule type" value="Genomic_DNA"/>
</dbReference>
<keyword evidence="9 24" id="KW-0479">Metal-binding</keyword>
<dbReference type="Gene3D" id="3.40.1110.10">
    <property type="entry name" value="Calcium-transporting ATPase, cytoplasmic domain N"/>
    <property type="match status" value="1"/>
</dbReference>
<dbReference type="GO" id="GO:0005507">
    <property type="term" value="F:copper ion binding"/>
    <property type="evidence" value="ECO:0007669"/>
    <property type="project" value="InterPro"/>
</dbReference>
<keyword evidence="5" id="KW-0813">Transport</keyword>
<feature type="transmembrane region" description="Helical" evidence="24">
    <location>
        <begin position="224"/>
        <end position="246"/>
    </location>
</feature>
<dbReference type="Gene3D" id="3.40.50.1000">
    <property type="entry name" value="HAD superfamily/HAD-like"/>
    <property type="match status" value="1"/>
</dbReference>
<keyword evidence="13 24" id="KW-0067">ATP-binding</keyword>
<dbReference type="InterPro" id="IPR059000">
    <property type="entry name" value="ATPase_P-type_domA"/>
</dbReference>
<dbReference type="Pfam" id="PF00702">
    <property type="entry name" value="Hydrolase"/>
    <property type="match status" value="1"/>
</dbReference>
<dbReference type="RefSeq" id="WP_071309665.1">
    <property type="nucleotide sequence ID" value="NZ_MLQR01000029.1"/>
</dbReference>
<dbReference type="SFLD" id="SFLDG00002">
    <property type="entry name" value="C1.7:_P-type_atpase_like"/>
    <property type="match status" value="1"/>
</dbReference>
<evidence type="ECO:0000256" key="19">
    <source>
        <dbReference type="ARBA" id="ARBA00023136"/>
    </source>
</evidence>
<organism evidence="26 27">
    <name type="scientific">Anaerobacillus alkalilacustris</name>
    <dbReference type="NCBI Taxonomy" id="393763"/>
    <lineage>
        <taxon>Bacteria</taxon>
        <taxon>Bacillati</taxon>
        <taxon>Bacillota</taxon>
        <taxon>Bacilli</taxon>
        <taxon>Bacillales</taxon>
        <taxon>Bacillaceae</taxon>
        <taxon>Anaerobacillus</taxon>
    </lineage>
</organism>
<keyword evidence="16 24" id="KW-1133">Transmembrane helix</keyword>
<evidence type="ECO:0000256" key="14">
    <source>
        <dbReference type="ARBA" id="ARBA00022842"/>
    </source>
</evidence>
<dbReference type="PRINTS" id="PR00119">
    <property type="entry name" value="CATATPASE"/>
</dbReference>
<dbReference type="CDD" id="cd00371">
    <property type="entry name" value="HMA"/>
    <property type="match status" value="2"/>
</dbReference>
<comment type="caution">
    <text evidence="26">The sequence shown here is derived from an EMBL/GenBank/DDBJ whole genome shotgun (WGS) entry which is preliminary data.</text>
</comment>
<evidence type="ECO:0000256" key="15">
    <source>
        <dbReference type="ARBA" id="ARBA00022967"/>
    </source>
</evidence>
<evidence type="ECO:0000256" key="22">
    <source>
        <dbReference type="ARBA" id="ARBA00049289"/>
    </source>
</evidence>
<dbReference type="InterPro" id="IPR036163">
    <property type="entry name" value="HMA_dom_sf"/>
</dbReference>
<dbReference type="PROSITE" id="PS00154">
    <property type="entry name" value="ATPASE_E1_E2"/>
    <property type="match status" value="1"/>
</dbReference>
<dbReference type="InterPro" id="IPR017969">
    <property type="entry name" value="Heavy-metal-associated_CS"/>
</dbReference>
<gene>
    <name evidence="26" type="ORF">BKP37_11170</name>
</gene>
<dbReference type="InterPro" id="IPR027256">
    <property type="entry name" value="P-typ_ATPase_IB"/>
</dbReference>
<dbReference type="InterPro" id="IPR006121">
    <property type="entry name" value="HMA_dom"/>
</dbReference>
<dbReference type="PROSITE" id="PS50846">
    <property type="entry name" value="HMA_2"/>
    <property type="match status" value="2"/>
</dbReference>
<reference evidence="26 27" key="1">
    <citation type="submission" date="2016-10" db="EMBL/GenBank/DDBJ databases">
        <title>Draft genome sequences of four alkaliphilic bacteria belonging to the Anaerobacillus genus.</title>
        <authorList>
            <person name="Bassil N.M."/>
            <person name="Lloyd J.R."/>
        </authorList>
    </citation>
    <scope>NUCLEOTIDE SEQUENCE [LARGE SCALE GENOMIC DNA]</scope>
    <source>
        <strain evidence="26 27">DSM 18345</strain>
    </source>
</reference>
<feature type="transmembrane region" description="Helical" evidence="24">
    <location>
        <begin position="746"/>
        <end position="763"/>
    </location>
</feature>
<dbReference type="SFLD" id="SFLDF00027">
    <property type="entry name" value="p-type_atpase"/>
    <property type="match status" value="1"/>
</dbReference>
<dbReference type="InterPro" id="IPR023299">
    <property type="entry name" value="ATPase_P-typ_cyto_dom_N"/>
</dbReference>
<dbReference type="Pfam" id="PF00122">
    <property type="entry name" value="E1-E2_ATPase"/>
    <property type="match status" value="1"/>
</dbReference>
<dbReference type="GO" id="GO:0043682">
    <property type="term" value="F:P-type divalent copper transporter activity"/>
    <property type="evidence" value="ECO:0007669"/>
    <property type="project" value="TreeGrafter"/>
</dbReference>
<keyword evidence="6 24" id="KW-1003">Cell membrane</keyword>
<feature type="transmembrane region" description="Helical" evidence="24">
    <location>
        <begin position="160"/>
        <end position="179"/>
    </location>
</feature>
<dbReference type="InterPro" id="IPR044492">
    <property type="entry name" value="P_typ_ATPase_HD_dom"/>
</dbReference>
<evidence type="ECO:0000256" key="13">
    <source>
        <dbReference type="ARBA" id="ARBA00022840"/>
    </source>
</evidence>
<evidence type="ECO:0000256" key="2">
    <source>
        <dbReference type="ARBA" id="ARBA00006024"/>
    </source>
</evidence>
<keyword evidence="14" id="KW-0460">Magnesium</keyword>
<dbReference type="Proteomes" id="UP000179524">
    <property type="component" value="Unassembled WGS sequence"/>
</dbReference>
<dbReference type="SUPFAM" id="SSF55008">
    <property type="entry name" value="HMA, heavy metal-associated domain"/>
    <property type="match status" value="2"/>
</dbReference>
<dbReference type="InterPro" id="IPR023214">
    <property type="entry name" value="HAD_sf"/>
</dbReference>
<dbReference type="Pfam" id="PF00403">
    <property type="entry name" value="HMA"/>
    <property type="match status" value="2"/>
</dbReference>
<dbReference type="InterPro" id="IPR036412">
    <property type="entry name" value="HAD-like_sf"/>
</dbReference>
<comment type="catalytic activity">
    <reaction evidence="22">
        <text>Cu(+)(in) + ATP + H2O = Cu(+)(out) + ADP + phosphate + H(+)</text>
        <dbReference type="Rhea" id="RHEA:25792"/>
        <dbReference type="ChEBI" id="CHEBI:15377"/>
        <dbReference type="ChEBI" id="CHEBI:15378"/>
        <dbReference type="ChEBI" id="CHEBI:30616"/>
        <dbReference type="ChEBI" id="CHEBI:43474"/>
        <dbReference type="ChEBI" id="CHEBI:49552"/>
        <dbReference type="ChEBI" id="CHEBI:456216"/>
        <dbReference type="EC" id="7.2.2.8"/>
    </reaction>
</comment>
<dbReference type="SUPFAM" id="SSF81665">
    <property type="entry name" value="Calcium ATPase, transmembrane domain M"/>
    <property type="match status" value="1"/>
</dbReference>
<keyword evidence="15" id="KW-1278">Translocase</keyword>
<evidence type="ECO:0000256" key="9">
    <source>
        <dbReference type="ARBA" id="ARBA00022723"/>
    </source>
</evidence>
<evidence type="ECO:0000256" key="23">
    <source>
        <dbReference type="ARBA" id="ARBA00055366"/>
    </source>
</evidence>
<evidence type="ECO:0000256" key="10">
    <source>
        <dbReference type="ARBA" id="ARBA00022737"/>
    </source>
</evidence>
<keyword evidence="10" id="KW-0677">Repeat</keyword>
<evidence type="ECO:0000256" key="4">
    <source>
        <dbReference type="ARBA" id="ARBA00015102"/>
    </source>
</evidence>
<dbReference type="NCBIfam" id="TIGR01511">
    <property type="entry name" value="ATPase-IB1_Cu"/>
    <property type="match status" value="1"/>
</dbReference>
<protein>
    <recommendedName>
        <fullName evidence="4">Copper-exporting P-type ATPase</fullName>
        <ecNumber evidence="3">7.2.2.8</ecNumber>
    </recommendedName>
    <alternativeName>
        <fullName evidence="20">Copper-exporting P-type ATPase A</fullName>
    </alternativeName>
    <alternativeName>
        <fullName evidence="21">Cu(+)-exporting ATPase</fullName>
    </alternativeName>
</protein>